<protein>
    <submittedName>
        <fullName evidence="3">Uncharacterized protein</fullName>
    </submittedName>
</protein>
<keyword evidence="2" id="KW-1185">Reference proteome</keyword>
<dbReference type="GeneID" id="41960125"/>
<evidence type="ECO:0000313" key="2">
    <source>
        <dbReference type="Proteomes" id="UP000515153"/>
    </source>
</evidence>
<feature type="region of interest" description="Disordered" evidence="1">
    <location>
        <begin position="153"/>
        <end position="187"/>
    </location>
</feature>
<gene>
    <name evidence="3" type="ORF">PgNI_05180</name>
</gene>
<dbReference type="Proteomes" id="UP000515153">
    <property type="component" value="Chromosome I"/>
</dbReference>
<sequence>MATPAPADEDFARHPRRQQSKVVVDHINCTVLKWRSDWDCRLLACRLGTLDVVDCIIKRNLGLGHNKWRLGRPIRVKKSDAARGNNLRKTTLQLLNHALVMRSLPAKTYFRLVSGPSASPFRNQDLYSGGAALVKVTPSSAISFVNVRESPRMERSAMTNVPPRQSARNTCSSDISKPGAPCGRTVRRPRPPGMWNCSAIVALTTLVRDECRSEMPLGVPVVPLVKRMAAASPGAETFCELLLLSVLSCRRCWSVLNNENSSDFWRGRRQPALGLGTNVGTVNQDKIDFGEGAGLGQARRA</sequence>
<accession>A0A6P8B5N8</accession>
<reference evidence="2 3" key="1">
    <citation type="journal article" date="2019" name="Mol. Biol. Evol.">
        <title>Blast fungal genomes show frequent chromosomal changes, gene gains and losses, and effector gene turnover.</title>
        <authorList>
            <person name="Gomez Luciano L.B."/>
            <person name="Jason Tsai I."/>
            <person name="Chuma I."/>
            <person name="Tosa Y."/>
            <person name="Chen Y.H."/>
            <person name="Li J.Y."/>
            <person name="Li M.Y."/>
            <person name="Jade Lu M.Y."/>
            <person name="Nakayashiki H."/>
            <person name="Li W.H."/>
        </authorList>
    </citation>
    <scope>NUCLEOTIDE SEQUENCE [LARGE SCALE GENOMIC DNA]</scope>
    <source>
        <strain evidence="2 3">NI907</strain>
    </source>
</reference>
<reference evidence="3" key="3">
    <citation type="submission" date="2025-08" db="UniProtKB">
        <authorList>
            <consortium name="RefSeq"/>
        </authorList>
    </citation>
    <scope>IDENTIFICATION</scope>
    <source>
        <strain evidence="3">NI907</strain>
    </source>
</reference>
<evidence type="ECO:0000256" key="1">
    <source>
        <dbReference type="SAM" id="MobiDB-lite"/>
    </source>
</evidence>
<dbReference type="KEGG" id="pgri:PgNI_05180"/>
<name>A0A6P8B5N8_PYRGI</name>
<proteinExistence type="predicted"/>
<organism evidence="2 3">
    <name type="scientific">Pyricularia grisea</name>
    <name type="common">Crabgrass-specific blast fungus</name>
    <name type="synonym">Magnaporthe grisea</name>
    <dbReference type="NCBI Taxonomy" id="148305"/>
    <lineage>
        <taxon>Eukaryota</taxon>
        <taxon>Fungi</taxon>
        <taxon>Dikarya</taxon>
        <taxon>Ascomycota</taxon>
        <taxon>Pezizomycotina</taxon>
        <taxon>Sordariomycetes</taxon>
        <taxon>Sordariomycetidae</taxon>
        <taxon>Magnaporthales</taxon>
        <taxon>Pyriculariaceae</taxon>
        <taxon>Pyricularia</taxon>
    </lineage>
</organism>
<evidence type="ECO:0000313" key="3">
    <source>
        <dbReference type="RefSeq" id="XP_030982334.1"/>
    </source>
</evidence>
<reference evidence="3" key="2">
    <citation type="submission" date="2019-10" db="EMBL/GenBank/DDBJ databases">
        <authorList>
            <consortium name="NCBI Genome Project"/>
        </authorList>
    </citation>
    <scope>NUCLEOTIDE SEQUENCE</scope>
    <source>
        <strain evidence="3">NI907</strain>
    </source>
</reference>
<dbReference type="AlphaFoldDB" id="A0A6P8B5N8"/>
<feature type="compositionally biased region" description="Polar residues" evidence="1">
    <location>
        <begin position="157"/>
        <end position="175"/>
    </location>
</feature>
<dbReference type="RefSeq" id="XP_030982334.1">
    <property type="nucleotide sequence ID" value="XM_031125216.1"/>
</dbReference>